<dbReference type="InterPro" id="IPR025965">
    <property type="entry name" value="FlgD/Vpr_Ig-like"/>
</dbReference>
<proteinExistence type="predicted"/>
<dbReference type="EMBL" id="UOGD01000193">
    <property type="protein sequence ID" value="VAX21281.1"/>
    <property type="molecule type" value="Genomic_DNA"/>
</dbReference>
<dbReference type="CDD" id="cd15482">
    <property type="entry name" value="Sialidase_non-viral"/>
    <property type="match status" value="1"/>
</dbReference>
<feature type="domain" description="FlgD/Vpr Ig-like" evidence="1">
    <location>
        <begin position="452"/>
        <end position="521"/>
    </location>
</feature>
<dbReference type="AlphaFoldDB" id="A0A3B1C3J8"/>
<dbReference type="SUPFAM" id="SSF110296">
    <property type="entry name" value="Oligoxyloglucan reducing end-specific cellobiohydrolase"/>
    <property type="match status" value="1"/>
</dbReference>
<dbReference type="Pfam" id="PF13860">
    <property type="entry name" value="FlgD_ig"/>
    <property type="match status" value="1"/>
</dbReference>
<dbReference type="Gene3D" id="2.60.40.4070">
    <property type="match status" value="1"/>
</dbReference>
<accession>A0A3B1C3J8</accession>
<gene>
    <name evidence="2" type="ORF">MNBD_IGNAVI01-1870</name>
</gene>
<dbReference type="Gene3D" id="2.130.10.10">
    <property type="entry name" value="YVTN repeat-like/Quinoprotein amine dehydrogenase"/>
    <property type="match status" value="2"/>
</dbReference>
<evidence type="ECO:0000259" key="1">
    <source>
        <dbReference type="Pfam" id="PF13860"/>
    </source>
</evidence>
<name>A0A3B1C3J8_9ZZZZ</name>
<reference evidence="2" key="1">
    <citation type="submission" date="2018-06" db="EMBL/GenBank/DDBJ databases">
        <authorList>
            <person name="Zhirakovskaya E."/>
        </authorList>
    </citation>
    <scope>NUCLEOTIDE SEQUENCE</scope>
</reference>
<protein>
    <recommendedName>
        <fullName evidence="1">FlgD/Vpr Ig-like domain-containing protein</fullName>
    </recommendedName>
</protein>
<evidence type="ECO:0000313" key="2">
    <source>
        <dbReference type="EMBL" id="VAX21281.1"/>
    </source>
</evidence>
<sequence>MIKKLLILLVLTSTLFGQYSPRSYQLGDSELAKVGSQPTDDTNTPASNSIQDIITNGNFIILGTSRGLSLSDNNGGYWHNLYQAEPFGTDGIISIGYDNGTIWAATGRTTEVEGGHFLPEGTGLKYSTDDGNTWTSIPQPIDDPGDSLITYGINTLRALPITVGINNIAYDMAFTKNTIWIASFAGGLRKSNDMGQTWERVVLPPDTLNSIKPTDTLNFALQPVAGAFGPDSWLNHRVFAVVGVDDSTLYVGTADGINKSTDNGISWQKFNHQNQVNGISGNFVVALGHDKSDNSIWAATWKANDQSEFWGVSYSFDGGNNWAATLPGEKAHNFGFKYFGNSPNYSGSHIFTAADNGIFRSQNLGQTWVQPPSISDSKTKVPIATNIFYSAAANQLDDGSQLIWVGSNNGLAKLHEINDNDFWIGEWKVYLASSETKIDETYAFPNPFSPAQESIKIKYNLTTDSQVTIRIMDFSMNLVRVLMQNAQRGTGERFEFWDGKDEMGNIVPNGVYFYRIDADSADPLFGKIMVLK</sequence>
<dbReference type="InterPro" id="IPR015943">
    <property type="entry name" value="WD40/YVTN_repeat-like_dom_sf"/>
</dbReference>
<organism evidence="2">
    <name type="scientific">hydrothermal vent metagenome</name>
    <dbReference type="NCBI Taxonomy" id="652676"/>
    <lineage>
        <taxon>unclassified sequences</taxon>
        <taxon>metagenomes</taxon>
        <taxon>ecological metagenomes</taxon>
    </lineage>
</organism>